<dbReference type="Pfam" id="PF02113">
    <property type="entry name" value="Peptidase_S13"/>
    <property type="match status" value="2"/>
</dbReference>
<keyword evidence="4" id="KW-0472">Membrane</keyword>
<comment type="similarity">
    <text evidence="1">Belongs to the peptidase S13 family.</text>
</comment>
<dbReference type="GO" id="GO:0004185">
    <property type="term" value="F:serine-type carboxypeptidase activity"/>
    <property type="evidence" value="ECO:0007669"/>
    <property type="project" value="InterPro"/>
</dbReference>
<keyword evidence="6" id="KW-1185">Reference proteome</keyword>
<dbReference type="EMBL" id="CP001958">
    <property type="protein sequence ID" value="ADG96884.1"/>
    <property type="molecule type" value="Genomic_DNA"/>
</dbReference>
<dbReference type="NCBIfam" id="TIGR00666">
    <property type="entry name" value="PBP4"/>
    <property type="match status" value="1"/>
</dbReference>
<evidence type="ECO:0000313" key="5">
    <source>
        <dbReference type="EMBL" id="ADG96884.1"/>
    </source>
</evidence>
<evidence type="ECO:0000313" key="6">
    <source>
        <dbReference type="Proteomes" id="UP000002247"/>
    </source>
</evidence>
<evidence type="ECO:0000256" key="3">
    <source>
        <dbReference type="SAM" id="MobiDB-lite"/>
    </source>
</evidence>
<name>D6ZBQ7_SEGRD</name>
<keyword evidence="2" id="KW-0378">Hydrolase</keyword>
<feature type="compositionally biased region" description="Basic and acidic residues" evidence="3">
    <location>
        <begin position="262"/>
        <end position="272"/>
    </location>
</feature>
<dbReference type="KEGG" id="srt:Srot_0397"/>
<protein>
    <submittedName>
        <fullName evidence="5">D-alanyl-D-alaninecarboxypeptidase/ D-alanyl-D-alanine-endopeptidase</fullName>
    </submittedName>
</protein>
<organism evidence="5 6">
    <name type="scientific">Segniliparus rotundus (strain ATCC BAA-972 / CDC 1076 / CIP 108378 / DSM 44985 / JCM 13578)</name>
    <dbReference type="NCBI Taxonomy" id="640132"/>
    <lineage>
        <taxon>Bacteria</taxon>
        <taxon>Bacillati</taxon>
        <taxon>Actinomycetota</taxon>
        <taxon>Actinomycetes</taxon>
        <taxon>Mycobacteriales</taxon>
        <taxon>Segniliparaceae</taxon>
        <taxon>Segniliparus</taxon>
    </lineage>
</organism>
<dbReference type="MEROPS" id="S13.004"/>
<dbReference type="STRING" id="640132.Srot_0397"/>
<dbReference type="PANTHER" id="PTHR30023:SF0">
    <property type="entry name" value="PENICILLIN-SENSITIVE CARBOXYPEPTIDASE A"/>
    <property type="match status" value="1"/>
</dbReference>
<dbReference type="AlphaFoldDB" id="D6ZBQ7"/>
<keyword evidence="4" id="KW-1133">Transmembrane helix</keyword>
<dbReference type="PRINTS" id="PR00922">
    <property type="entry name" value="DADACBPTASE3"/>
</dbReference>
<feature type="region of interest" description="Disordered" evidence="3">
    <location>
        <begin position="73"/>
        <end position="97"/>
    </location>
</feature>
<dbReference type="GO" id="GO:0000270">
    <property type="term" value="P:peptidoglycan metabolic process"/>
    <property type="evidence" value="ECO:0007669"/>
    <property type="project" value="TreeGrafter"/>
</dbReference>
<evidence type="ECO:0000256" key="4">
    <source>
        <dbReference type="SAM" id="Phobius"/>
    </source>
</evidence>
<dbReference type="Gene3D" id="3.40.710.10">
    <property type="entry name" value="DD-peptidase/beta-lactamase superfamily"/>
    <property type="match status" value="2"/>
</dbReference>
<dbReference type="InterPro" id="IPR012338">
    <property type="entry name" value="Beta-lactam/transpept-like"/>
</dbReference>
<evidence type="ECO:0000256" key="2">
    <source>
        <dbReference type="ARBA" id="ARBA00022801"/>
    </source>
</evidence>
<feature type="region of interest" description="Disordered" evidence="3">
    <location>
        <begin position="262"/>
        <end position="284"/>
    </location>
</feature>
<reference evidence="5 6" key="1">
    <citation type="journal article" date="2010" name="Stand. Genomic Sci.">
        <title>Complete genome sequence of Segniliparus rotundus type strain (CDC 1076).</title>
        <authorList>
            <person name="Sikorski J."/>
            <person name="Lapidus A."/>
            <person name="Copeland A."/>
            <person name="Misra M."/>
            <person name="Glavina Del Rio T."/>
            <person name="Nolan M."/>
            <person name="Lucas S."/>
            <person name="Chen F."/>
            <person name="Tice H."/>
            <person name="Cheng J.F."/>
            <person name="Jando M."/>
            <person name="Schneider S."/>
            <person name="Bruce D."/>
            <person name="Goodwin L."/>
            <person name="Pitluck S."/>
            <person name="Liolios K."/>
            <person name="Mikhailova N."/>
            <person name="Pati A."/>
            <person name="Ivanova N."/>
            <person name="Mavromatis K."/>
            <person name="Chen A."/>
            <person name="Palaniappan K."/>
            <person name="Chertkov O."/>
            <person name="Land M."/>
            <person name="Hauser L."/>
            <person name="Chang Y.J."/>
            <person name="Jeffries C.D."/>
            <person name="Brettin T."/>
            <person name="Detter J.C."/>
            <person name="Han C."/>
            <person name="Rohde M."/>
            <person name="Goker M."/>
            <person name="Bristow J."/>
            <person name="Eisen J.A."/>
            <person name="Markowitz V."/>
            <person name="Hugenholtz P."/>
            <person name="Kyrpides N.C."/>
            <person name="Klenk H.P."/>
        </authorList>
    </citation>
    <scope>NUCLEOTIDE SEQUENCE [LARGE SCALE GENOMIC DNA]</scope>
    <source>
        <strain evidence="6">ATCC BAA-972 / CDC 1076 / CIP 108378 / DSM 44985 / JCM 13578</strain>
    </source>
</reference>
<dbReference type="SUPFAM" id="SSF56601">
    <property type="entry name" value="beta-lactamase/transpeptidase-like"/>
    <property type="match status" value="1"/>
</dbReference>
<feature type="compositionally biased region" description="Low complexity" evidence="3">
    <location>
        <begin position="73"/>
        <end position="85"/>
    </location>
</feature>
<sequence>MEFLARGTIPVPPSAVCAAWAISRYCVDMAPQQRSAPARPKHLARGVVVILVALVVVGVGLWGFQAYQSANAAAPAPAEPSPRSALRPEIRPVSPDAPSPAAAAVAAVLDPLGDNPLLARFSGVVLDGVSGAALWQRDPDAAMTPASTMKLLTAASAVLSLPLGARLATRVVAGSDPGQVVIVGAGDPTLSAAPDGEQSFYPGAARLDDLVAQVKQHHPGPVDEVLVDDSAYEGPNFAQGWLPGDVADGFITPMDPLMLDGGRLDRSRDESPRTTTPALDTGKELARRLGADPERTRLAPAPAGAVALAQVQSAPLRERILQFMLASDNVLAEAVGREVARGAGKPASFSGAVAAENEVLGKAGVDLAATRRLDSNGLSLDDRLSARTLARVLALATGRSSGLRPLLDMLPVAGATGTLAERFRDPLSGQNTAGAGFVRAKTGSLDDVSTLAGETADQDGRMLVFAFLSNDGATWDTRAALDALASALRGCGCR</sequence>
<proteinExistence type="inferred from homology"/>
<keyword evidence="5" id="KW-0645">Protease</keyword>
<dbReference type="GO" id="GO:0006508">
    <property type="term" value="P:proteolysis"/>
    <property type="evidence" value="ECO:0007669"/>
    <property type="project" value="InterPro"/>
</dbReference>
<gene>
    <name evidence="5" type="ordered locus">Srot_0397</name>
</gene>
<feature type="transmembrane region" description="Helical" evidence="4">
    <location>
        <begin position="43"/>
        <end position="64"/>
    </location>
</feature>
<dbReference type="PANTHER" id="PTHR30023">
    <property type="entry name" value="D-ALANYL-D-ALANINE CARBOXYPEPTIDASE"/>
    <property type="match status" value="1"/>
</dbReference>
<dbReference type="eggNOG" id="COG2027">
    <property type="taxonomic scope" value="Bacteria"/>
</dbReference>
<dbReference type="HOGENOM" id="CLU_017692_0_0_11"/>
<keyword evidence="4" id="KW-0812">Transmembrane</keyword>
<accession>D6ZBQ7</accession>
<evidence type="ECO:0000256" key="1">
    <source>
        <dbReference type="ARBA" id="ARBA00006096"/>
    </source>
</evidence>
<dbReference type="Proteomes" id="UP000002247">
    <property type="component" value="Chromosome"/>
</dbReference>
<dbReference type="InterPro" id="IPR000667">
    <property type="entry name" value="Peptidase_S13"/>
</dbReference>
<keyword evidence="5" id="KW-0121">Carboxypeptidase</keyword>